<sequence length="391" mass="45192">MEKYIAYFGAPDCLHSDQGRSFEARVVVELCRLFDIKKTRSSPYHPQGNGQAERFNRTLLDMLSIMCEENRQQWDEMLSFVMLAYNSSVNESTGVTPAMAMFGRELQLPLDIQMGSPQRKDTETLPNYIQQTRERIDIVHEQMRRQLKVQQRRQKSLYDRKATQGTFRVKDLVWLAIPRGGKLHPCWEGPYEIVQTLGPRTHRVRHQERRRRTMVVHSDRLKKYVNREDADETRRRPAFPFGTVPETTRRSNSLRKTSRDLGWKFDDPRVRTGLRDDIDRRDFNPPGTRDNSPLPTVEENITMLAETEVEVKGRKHENADTLSRILCRQLECATRKLAGKATNIGQWDPAHALVPDGTTTPSAPQPEAQVEGNERTGLVTTTRLLLVVRSQ</sequence>
<comment type="caution">
    <text evidence="3">The sequence shown here is derived from an EMBL/GenBank/DDBJ whole genome shotgun (WGS) entry which is preliminary data.</text>
</comment>
<protein>
    <submittedName>
        <fullName evidence="3">Retrovirus-related Pol polyprotein from transposon</fullName>
    </submittedName>
</protein>
<organism evidence="3 4">
    <name type="scientific">Trichinella murrelli</name>
    <dbReference type="NCBI Taxonomy" id="144512"/>
    <lineage>
        <taxon>Eukaryota</taxon>
        <taxon>Metazoa</taxon>
        <taxon>Ecdysozoa</taxon>
        <taxon>Nematoda</taxon>
        <taxon>Enoplea</taxon>
        <taxon>Dorylaimia</taxon>
        <taxon>Trichinellida</taxon>
        <taxon>Trichinellidae</taxon>
        <taxon>Trichinella</taxon>
    </lineage>
</organism>
<dbReference type="Pfam" id="PF22938">
    <property type="entry name" value="Integrase_p58_C"/>
    <property type="match status" value="1"/>
</dbReference>
<keyword evidence="4" id="KW-1185">Reference proteome</keyword>
<dbReference type="InterPro" id="IPR001584">
    <property type="entry name" value="Integrase_cat-core"/>
</dbReference>
<dbReference type="InterPro" id="IPR012337">
    <property type="entry name" value="RNaseH-like_sf"/>
</dbReference>
<evidence type="ECO:0000313" key="4">
    <source>
        <dbReference type="Proteomes" id="UP000055048"/>
    </source>
</evidence>
<feature type="region of interest" description="Disordered" evidence="1">
    <location>
        <begin position="354"/>
        <end position="374"/>
    </location>
</feature>
<dbReference type="PANTHER" id="PTHR37984">
    <property type="entry name" value="PROTEIN CBG26694"/>
    <property type="match status" value="1"/>
</dbReference>
<gene>
    <name evidence="3" type="primary">POL</name>
    <name evidence="3" type="ORF">T05_1569</name>
</gene>
<feature type="domain" description="Integrase catalytic" evidence="2">
    <location>
        <begin position="1"/>
        <end position="105"/>
    </location>
</feature>
<dbReference type="InterPro" id="IPR036397">
    <property type="entry name" value="RNaseH_sf"/>
</dbReference>
<dbReference type="STRING" id="144512.A0A0V0T2C0"/>
<dbReference type="GO" id="GO:0015074">
    <property type="term" value="P:DNA integration"/>
    <property type="evidence" value="ECO:0007669"/>
    <property type="project" value="InterPro"/>
</dbReference>
<dbReference type="PROSITE" id="PS50994">
    <property type="entry name" value="INTEGRASE"/>
    <property type="match status" value="1"/>
</dbReference>
<dbReference type="FunFam" id="3.30.420.10:FF:000032">
    <property type="entry name" value="Retrovirus-related Pol polyprotein from transposon 297-like Protein"/>
    <property type="match status" value="1"/>
</dbReference>
<feature type="region of interest" description="Disordered" evidence="1">
    <location>
        <begin position="228"/>
        <end position="253"/>
    </location>
</feature>
<evidence type="ECO:0000259" key="2">
    <source>
        <dbReference type="PROSITE" id="PS50994"/>
    </source>
</evidence>
<dbReference type="PANTHER" id="PTHR37984:SF15">
    <property type="entry name" value="INTEGRASE CATALYTIC DOMAIN-CONTAINING PROTEIN"/>
    <property type="match status" value="1"/>
</dbReference>
<evidence type="ECO:0000313" key="3">
    <source>
        <dbReference type="EMBL" id="KRX33181.1"/>
    </source>
</evidence>
<dbReference type="InterPro" id="IPR050951">
    <property type="entry name" value="Retrovirus_Pol_polyprotein"/>
</dbReference>
<evidence type="ECO:0000256" key="1">
    <source>
        <dbReference type="SAM" id="MobiDB-lite"/>
    </source>
</evidence>
<dbReference type="EMBL" id="JYDJ01000884">
    <property type="protein sequence ID" value="KRX33181.1"/>
    <property type="molecule type" value="Genomic_DNA"/>
</dbReference>
<dbReference type="AlphaFoldDB" id="A0A0V0T2C0"/>
<dbReference type="GO" id="GO:0003676">
    <property type="term" value="F:nucleic acid binding"/>
    <property type="evidence" value="ECO:0007669"/>
    <property type="project" value="InterPro"/>
</dbReference>
<dbReference type="SUPFAM" id="SSF53098">
    <property type="entry name" value="Ribonuclease H-like"/>
    <property type="match status" value="1"/>
</dbReference>
<reference evidence="3 4" key="1">
    <citation type="submission" date="2015-01" db="EMBL/GenBank/DDBJ databases">
        <title>Evolution of Trichinella species and genotypes.</title>
        <authorList>
            <person name="Korhonen P.K."/>
            <person name="Edoardo P."/>
            <person name="Giuseppe L.R."/>
            <person name="Gasser R.B."/>
        </authorList>
    </citation>
    <scope>NUCLEOTIDE SEQUENCE [LARGE SCALE GENOMIC DNA]</scope>
    <source>
        <strain evidence="3">ISS417</strain>
    </source>
</reference>
<proteinExistence type="predicted"/>
<dbReference type="Proteomes" id="UP000055048">
    <property type="component" value="Unassembled WGS sequence"/>
</dbReference>
<dbReference type="InterPro" id="IPR054465">
    <property type="entry name" value="Integrase_p58-like_C"/>
</dbReference>
<dbReference type="OrthoDB" id="5832112at2759"/>
<name>A0A0V0T2C0_9BILA</name>
<dbReference type="Gene3D" id="3.30.420.10">
    <property type="entry name" value="Ribonuclease H-like superfamily/Ribonuclease H"/>
    <property type="match status" value="1"/>
</dbReference>
<accession>A0A0V0T2C0</accession>